<evidence type="ECO:0000256" key="4">
    <source>
        <dbReference type="ARBA" id="ARBA00023069"/>
    </source>
</evidence>
<evidence type="ECO:0000256" key="6">
    <source>
        <dbReference type="ARBA" id="ARBA00023273"/>
    </source>
</evidence>
<sequence>MDDRPRNSIGDEDFDYGGQDDDDYGGFHDTSKSTAVQNQPHDEEVALSDTGSFGAPDSPEMRGDGAYDTSLIESQDMDDVGAGAPPPMRSASPVTSYAKLSYEQQQPKPGHMASMPASQPTIATGGGTTAAEGNSEEDAPVGYNPRDFNHLNVSDDVRELFKFIGRYQAHNIELDTKLKPFIPDYIPSVGSIDEFIKVPRPDGKPDFLGLKVLDEAAARQSDATVLTLQLRNLSKEATGNKTDMVGRIEHSEEGKAKRIQGWIQSINDIHKTKPAATVTYSRRMPDIDTLMQEWPPEMEAFLKNMKMPSGELDIDLKTFTKLLCGILDIPVYDNPIESLHVLFSLYLEFKSNPVFKQQLDMDRSTGGADMGGMMMGGMGEGMDSVGTPRWQGSLGGSMNLGASLPDVGGANVMTFN</sequence>
<keyword evidence="4" id="KW-0969">Cilium</keyword>
<evidence type="ECO:0000313" key="8">
    <source>
        <dbReference type="EMBL" id="GAX84315.1"/>
    </source>
</evidence>
<accession>A0A250XMJ4</accession>
<evidence type="ECO:0000313" key="9">
    <source>
        <dbReference type="Proteomes" id="UP000232323"/>
    </source>
</evidence>
<gene>
    <name evidence="8" type="ORF">CEUSTIGMA_g11737.t1</name>
</gene>
<reference evidence="8 9" key="1">
    <citation type="submission" date="2017-08" db="EMBL/GenBank/DDBJ databases">
        <title>Acidophilic green algal genome provides insights into adaptation to an acidic environment.</title>
        <authorList>
            <person name="Hirooka S."/>
            <person name="Hirose Y."/>
            <person name="Kanesaki Y."/>
            <person name="Higuchi S."/>
            <person name="Fujiwara T."/>
            <person name="Onuma R."/>
            <person name="Era A."/>
            <person name="Ohbayashi R."/>
            <person name="Uzuka A."/>
            <person name="Nozaki H."/>
            <person name="Yoshikawa H."/>
            <person name="Miyagishima S.Y."/>
        </authorList>
    </citation>
    <scope>NUCLEOTIDE SEQUENCE [LARGE SCALE GENOMIC DNA]</scope>
    <source>
        <strain evidence="8 9">NIES-2499</strain>
    </source>
</reference>
<dbReference type="STRING" id="1157962.A0A250XMJ4"/>
<comment type="similarity">
    <text evidence="2">Belongs to the IFT46 family.</text>
</comment>
<keyword evidence="5" id="KW-0206">Cytoskeleton</keyword>
<evidence type="ECO:0008006" key="10">
    <source>
        <dbReference type="Google" id="ProtNLM"/>
    </source>
</evidence>
<dbReference type="Proteomes" id="UP000232323">
    <property type="component" value="Unassembled WGS sequence"/>
</dbReference>
<organism evidence="8 9">
    <name type="scientific">Chlamydomonas eustigma</name>
    <dbReference type="NCBI Taxonomy" id="1157962"/>
    <lineage>
        <taxon>Eukaryota</taxon>
        <taxon>Viridiplantae</taxon>
        <taxon>Chlorophyta</taxon>
        <taxon>core chlorophytes</taxon>
        <taxon>Chlorophyceae</taxon>
        <taxon>CS clade</taxon>
        <taxon>Chlamydomonadales</taxon>
        <taxon>Chlamydomonadaceae</taxon>
        <taxon>Chlamydomonas</taxon>
    </lineage>
</organism>
<dbReference type="EMBL" id="BEGY01000122">
    <property type="protein sequence ID" value="GAX84315.1"/>
    <property type="molecule type" value="Genomic_DNA"/>
</dbReference>
<keyword evidence="3" id="KW-0963">Cytoplasm</keyword>
<dbReference type="InterPro" id="IPR022088">
    <property type="entry name" value="Intraflagellar_transp_cmplxB"/>
</dbReference>
<feature type="compositionally biased region" description="Acidic residues" evidence="7">
    <location>
        <begin position="10"/>
        <end position="24"/>
    </location>
</feature>
<dbReference type="PANTHER" id="PTHR13376">
    <property type="entry name" value="INTRAFLAGELLAR TRANSPORT PROTEIN 46 HOMOLOG"/>
    <property type="match status" value="1"/>
</dbReference>
<evidence type="ECO:0000256" key="1">
    <source>
        <dbReference type="ARBA" id="ARBA00004120"/>
    </source>
</evidence>
<name>A0A250XMJ4_9CHLO</name>
<dbReference type="OrthoDB" id="2119217at2759"/>
<dbReference type="Pfam" id="PF12317">
    <property type="entry name" value="IFT46_B_C"/>
    <property type="match status" value="1"/>
</dbReference>
<comment type="caution">
    <text evidence="8">The sequence shown here is derived from an EMBL/GenBank/DDBJ whole genome shotgun (WGS) entry which is preliminary data.</text>
</comment>
<evidence type="ECO:0000256" key="3">
    <source>
        <dbReference type="ARBA" id="ARBA00022490"/>
    </source>
</evidence>
<dbReference type="GO" id="GO:0030992">
    <property type="term" value="C:intraciliary transport particle B"/>
    <property type="evidence" value="ECO:0007669"/>
    <property type="project" value="TreeGrafter"/>
</dbReference>
<proteinExistence type="inferred from homology"/>
<dbReference type="GO" id="GO:0042073">
    <property type="term" value="P:intraciliary transport"/>
    <property type="evidence" value="ECO:0007669"/>
    <property type="project" value="InterPro"/>
</dbReference>
<dbReference type="GO" id="GO:0031514">
    <property type="term" value="C:motile cilium"/>
    <property type="evidence" value="ECO:0007669"/>
    <property type="project" value="TreeGrafter"/>
</dbReference>
<dbReference type="GO" id="GO:0005815">
    <property type="term" value="C:microtubule organizing center"/>
    <property type="evidence" value="ECO:0007669"/>
    <property type="project" value="TreeGrafter"/>
</dbReference>
<dbReference type="GO" id="GO:0060271">
    <property type="term" value="P:cilium assembly"/>
    <property type="evidence" value="ECO:0007669"/>
    <property type="project" value="TreeGrafter"/>
</dbReference>
<evidence type="ECO:0000256" key="5">
    <source>
        <dbReference type="ARBA" id="ARBA00023212"/>
    </source>
</evidence>
<evidence type="ECO:0000256" key="7">
    <source>
        <dbReference type="SAM" id="MobiDB-lite"/>
    </source>
</evidence>
<keyword evidence="6" id="KW-0966">Cell projection</keyword>
<dbReference type="AlphaFoldDB" id="A0A250XMJ4"/>
<dbReference type="PANTHER" id="PTHR13376:SF0">
    <property type="entry name" value="INTRAFLAGELLAR TRANSPORT PROTEIN 46 HOMOLOG"/>
    <property type="match status" value="1"/>
</dbReference>
<evidence type="ECO:0000256" key="2">
    <source>
        <dbReference type="ARBA" id="ARBA00007700"/>
    </source>
</evidence>
<protein>
    <recommendedName>
        <fullName evidence="10">Intraflagellar transport protein 46 homolog</fullName>
    </recommendedName>
</protein>
<comment type="subcellular location">
    <subcellularLocation>
        <location evidence="1">Cytoplasm</location>
        <location evidence="1">Cytoskeleton</location>
        <location evidence="1">Cilium basal body</location>
    </subcellularLocation>
</comment>
<feature type="region of interest" description="Disordered" evidence="7">
    <location>
        <begin position="1"/>
        <end position="147"/>
    </location>
</feature>
<keyword evidence="9" id="KW-1185">Reference proteome</keyword>